<dbReference type="InterPro" id="IPR021109">
    <property type="entry name" value="Peptidase_aspartic_dom_sf"/>
</dbReference>
<evidence type="ECO:0000313" key="2">
    <source>
        <dbReference type="Proteomes" id="UP000076532"/>
    </source>
</evidence>
<organism evidence="1 2">
    <name type="scientific">Athelia psychrophila</name>
    <dbReference type="NCBI Taxonomy" id="1759441"/>
    <lineage>
        <taxon>Eukaryota</taxon>
        <taxon>Fungi</taxon>
        <taxon>Dikarya</taxon>
        <taxon>Basidiomycota</taxon>
        <taxon>Agaricomycotina</taxon>
        <taxon>Agaricomycetes</taxon>
        <taxon>Agaricomycetidae</taxon>
        <taxon>Atheliales</taxon>
        <taxon>Atheliaceae</taxon>
        <taxon>Athelia</taxon>
    </lineage>
</organism>
<dbReference type="SUPFAM" id="SSF50630">
    <property type="entry name" value="Acid proteases"/>
    <property type="match status" value="1"/>
</dbReference>
<reference evidence="1 2" key="1">
    <citation type="journal article" date="2016" name="Mol. Biol. Evol.">
        <title>Comparative Genomics of Early-Diverging Mushroom-Forming Fungi Provides Insights into the Origins of Lignocellulose Decay Capabilities.</title>
        <authorList>
            <person name="Nagy L.G."/>
            <person name="Riley R."/>
            <person name="Tritt A."/>
            <person name="Adam C."/>
            <person name="Daum C."/>
            <person name="Floudas D."/>
            <person name="Sun H."/>
            <person name="Yadav J.S."/>
            <person name="Pangilinan J."/>
            <person name="Larsson K.H."/>
            <person name="Matsuura K."/>
            <person name="Barry K."/>
            <person name="Labutti K."/>
            <person name="Kuo R."/>
            <person name="Ohm R.A."/>
            <person name="Bhattacharya S.S."/>
            <person name="Shirouzu T."/>
            <person name="Yoshinaga Y."/>
            <person name="Martin F.M."/>
            <person name="Grigoriev I.V."/>
            <person name="Hibbett D.S."/>
        </authorList>
    </citation>
    <scope>NUCLEOTIDE SEQUENCE [LARGE SCALE GENOMIC DNA]</scope>
    <source>
        <strain evidence="1 2">CBS 109695</strain>
    </source>
</reference>
<evidence type="ECO:0008006" key="3">
    <source>
        <dbReference type="Google" id="ProtNLM"/>
    </source>
</evidence>
<dbReference type="EMBL" id="KV417602">
    <property type="protein sequence ID" value="KZP15610.1"/>
    <property type="molecule type" value="Genomic_DNA"/>
</dbReference>
<feature type="non-terminal residue" evidence="1">
    <location>
        <position position="103"/>
    </location>
</feature>
<protein>
    <recommendedName>
        <fullName evidence="3">Aspartic peptidase DDI1-type domain-containing protein</fullName>
    </recommendedName>
</protein>
<dbReference type="AlphaFoldDB" id="A0A166EC32"/>
<dbReference type="STRING" id="436010.A0A166EC32"/>
<accession>A0A166EC32</accession>
<gene>
    <name evidence="1" type="ORF">FIBSPDRAFT_692344</name>
</gene>
<dbReference type="CDD" id="cd00303">
    <property type="entry name" value="retropepsin_like"/>
    <property type="match status" value="1"/>
</dbReference>
<dbReference type="OrthoDB" id="5535068at2759"/>
<sequence>EIRAIIDTGSELNIVNKRICDSRILRPVDMQQTMTIADANGGRGKLIGIVEDVPLHCGTVKTMASLYVGIHVPYEMLLGRPWQKDNQVSIEERKDGTYISFEE</sequence>
<dbReference type="Gene3D" id="2.40.70.10">
    <property type="entry name" value="Acid Proteases"/>
    <property type="match status" value="1"/>
</dbReference>
<proteinExistence type="predicted"/>
<keyword evidence="2" id="KW-1185">Reference proteome</keyword>
<evidence type="ECO:0000313" key="1">
    <source>
        <dbReference type="EMBL" id="KZP15610.1"/>
    </source>
</evidence>
<name>A0A166EC32_9AGAM</name>
<feature type="non-terminal residue" evidence="1">
    <location>
        <position position="1"/>
    </location>
</feature>
<dbReference type="Proteomes" id="UP000076532">
    <property type="component" value="Unassembled WGS sequence"/>
</dbReference>